<reference evidence="12" key="1">
    <citation type="submission" date="2020-10" db="EMBL/GenBank/DDBJ databases">
        <authorList>
            <person name="Gilroy R."/>
        </authorList>
    </citation>
    <scope>NUCLEOTIDE SEQUENCE</scope>
    <source>
        <strain evidence="12">1063</strain>
    </source>
</reference>
<dbReference type="Pfam" id="PF02096">
    <property type="entry name" value="60KD_IMP"/>
    <property type="match status" value="1"/>
</dbReference>
<evidence type="ECO:0000256" key="3">
    <source>
        <dbReference type="ARBA" id="ARBA00022475"/>
    </source>
</evidence>
<dbReference type="GO" id="GO:0032977">
    <property type="term" value="F:membrane insertase activity"/>
    <property type="evidence" value="ECO:0007669"/>
    <property type="project" value="InterPro"/>
</dbReference>
<keyword evidence="7 10" id="KW-0472">Membrane</keyword>
<dbReference type="GO" id="GO:0015031">
    <property type="term" value="P:protein transport"/>
    <property type="evidence" value="ECO:0007669"/>
    <property type="project" value="UniProtKB-KW"/>
</dbReference>
<dbReference type="NCBIfam" id="TIGR03592">
    <property type="entry name" value="yidC_oxa1_cterm"/>
    <property type="match status" value="1"/>
</dbReference>
<evidence type="ECO:0000256" key="8">
    <source>
        <dbReference type="ARBA" id="ARBA00023186"/>
    </source>
</evidence>
<dbReference type="AlphaFoldDB" id="A0A9D1HQX5"/>
<evidence type="ECO:0000313" key="13">
    <source>
        <dbReference type="Proteomes" id="UP000824088"/>
    </source>
</evidence>
<evidence type="ECO:0000256" key="6">
    <source>
        <dbReference type="ARBA" id="ARBA00022989"/>
    </source>
</evidence>
<sequence>MARVDYRRRKMFQIYMVALLLVLCCFILSACNADSGAFDVSDGSVSEPSHFIAKLMYGLDDDIAVFGWSVVAFTVILKLVLSPLDIWQKVISRRNAKAMERMRPQLEALAEKYGDDKQRYQQEQMALYKKEKYSMLGACLPSIITLVVFFVVFTGFREMVGYQFAQDYVQSYNVFTETMEEQLGADYESLDKTEENAEAYNAAVEVAQQAVYDHYFSPERTEKRGFLWIHNIFVSDNWQDGVPDYLVATGQEGFGMSRITGVMKDEYELVMGKVIGADEAGWGKGDASWNGWLLLPALSIALSFLSQKLLTKSQGAPPPSADGKKGNDGMQGSMKMMQYFMPVMIGVFALFYSAAFALYTFTSSLVSVVFQLGFTLVGKLLDKRAEKKTGGFRPAGR</sequence>
<name>A0A9D1HQX5_9FIRM</name>
<evidence type="ECO:0000256" key="4">
    <source>
        <dbReference type="ARBA" id="ARBA00022692"/>
    </source>
</evidence>
<evidence type="ECO:0000256" key="7">
    <source>
        <dbReference type="ARBA" id="ARBA00023136"/>
    </source>
</evidence>
<dbReference type="EMBL" id="DVMN01000026">
    <property type="protein sequence ID" value="HIU20884.1"/>
    <property type="molecule type" value="Genomic_DNA"/>
</dbReference>
<dbReference type="Proteomes" id="UP000824088">
    <property type="component" value="Unassembled WGS sequence"/>
</dbReference>
<comment type="similarity">
    <text evidence="9">Belongs to the OXA1/ALB3/YidC family.</text>
</comment>
<accession>A0A9D1HQX5</accession>
<dbReference type="InterPro" id="IPR028055">
    <property type="entry name" value="YidC/Oxa/ALB_C"/>
</dbReference>
<keyword evidence="2" id="KW-0813">Transport</keyword>
<keyword evidence="5" id="KW-0653">Protein transport</keyword>
<dbReference type="PANTHER" id="PTHR12428">
    <property type="entry name" value="OXA1"/>
    <property type="match status" value="1"/>
</dbReference>
<comment type="subcellular location">
    <subcellularLocation>
        <location evidence="1">Cell membrane</location>
        <topology evidence="1">Multi-pass membrane protein</topology>
    </subcellularLocation>
    <subcellularLocation>
        <location evidence="9">Membrane</location>
        <topology evidence="9">Multi-pass membrane protein</topology>
    </subcellularLocation>
</comment>
<evidence type="ECO:0000256" key="2">
    <source>
        <dbReference type="ARBA" id="ARBA00022448"/>
    </source>
</evidence>
<evidence type="ECO:0000256" key="1">
    <source>
        <dbReference type="ARBA" id="ARBA00004651"/>
    </source>
</evidence>
<organism evidence="12 13">
    <name type="scientific">Candidatus Limadaptatus stercorigallinarum</name>
    <dbReference type="NCBI Taxonomy" id="2840845"/>
    <lineage>
        <taxon>Bacteria</taxon>
        <taxon>Bacillati</taxon>
        <taxon>Bacillota</taxon>
        <taxon>Clostridia</taxon>
        <taxon>Eubacteriales</taxon>
        <taxon>Candidatus Limadaptatus</taxon>
    </lineage>
</organism>
<keyword evidence="6 10" id="KW-1133">Transmembrane helix</keyword>
<dbReference type="InterPro" id="IPR001708">
    <property type="entry name" value="YidC/ALB3/OXA1/COX18"/>
</dbReference>
<feature type="transmembrane region" description="Helical" evidence="10">
    <location>
        <begin position="133"/>
        <end position="156"/>
    </location>
</feature>
<keyword evidence="8" id="KW-0143">Chaperone</keyword>
<evidence type="ECO:0000256" key="5">
    <source>
        <dbReference type="ARBA" id="ARBA00022927"/>
    </source>
</evidence>
<proteinExistence type="inferred from homology"/>
<evidence type="ECO:0000256" key="10">
    <source>
        <dbReference type="SAM" id="Phobius"/>
    </source>
</evidence>
<keyword evidence="3" id="KW-1003">Cell membrane</keyword>
<gene>
    <name evidence="12" type="ORF">IAD51_01390</name>
</gene>
<reference evidence="12" key="2">
    <citation type="journal article" date="2021" name="PeerJ">
        <title>Extensive microbial diversity within the chicken gut microbiome revealed by metagenomics and culture.</title>
        <authorList>
            <person name="Gilroy R."/>
            <person name="Ravi A."/>
            <person name="Getino M."/>
            <person name="Pursley I."/>
            <person name="Horton D.L."/>
            <person name="Alikhan N.F."/>
            <person name="Baker D."/>
            <person name="Gharbi K."/>
            <person name="Hall N."/>
            <person name="Watson M."/>
            <person name="Adriaenssens E.M."/>
            <person name="Foster-Nyarko E."/>
            <person name="Jarju S."/>
            <person name="Secka A."/>
            <person name="Antonio M."/>
            <person name="Oren A."/>
            <person name="Chaudhuri R.R."/>
            <person name="La Ragione R."/>
            <person name="Hildebrand F."/>
            <person name="Pallen M.J."/>
        </authorList>
    </citation>
    <scope>NUCLEOTIDE SEQUENCE</scope>
    <source>
        <strain evidence="12">1063</strain>
    </source>
</reference>
<feature type="transmembrane region" description="Helical" evidence="10">
    <location>
        <begin position="63"/>
        <end position="84"/>
    </location>
</feature>
<evidence type="ECO:0000259" key="11">
    <source>
        <dbReference type="Pfam" id="PF02096"/>
    </source>
</evidence>
<comment type="caution">
    <text evidence="12">The sequence shown here is derived from an EMBL/GenBank/DDBJ whole genome shotgun (WGS) entry which is preliminary data.</text>
</comment>
<evidence type="ECO:0000256" key="9">
    <source>
        <dbReference type="RuleBase" id="RU003945"/>
    </source>
</evidence>
<evidence type="ECO:0000313" key="12">
    <source>
        <dbReference type="EMBL" id="HIU20884.1"/>
    </source>
</evidence>
<feature type="domain" description="Membrane insertase YidC/Oxa/ALB C-terminal" evidence="11">
    <location>
        <begin position="66"/>
        <end position="372"/>
    </location>
</feature>
<dbReference type="InterPro" id="IPR047196">
    <property type="entry name" value="YidC_ALB_C"/>
</dbReference>
<dbReference type="GO" id="GO:0005886">
    <property type="term" value="C:plasma membrane"/>
    <property type="evidence" value="ECO:0007669"/>
    <property type="project" value="UniProtKB-SubCell"/>
</dbReference>
<dbReference type="PROSITE" id="PS51257">
    <property type="entry name" value="PROKAR_LIPOPROTEIN"/>
    <property type="match status" value="1"/>
</dbReference>
<keyword evidence="4 9" id="KW-0812">Transmembrane</keyword>
<dbReference type="GO" id="GO:0051205">
    <property type="term" value="P:protein insertion into membrane"/>
    <property type="evidence" value="ECO:0007669"/>
    <property type="project" value="TreeGrafter"/>
</dbReference>
<feature type="transmembrane region" description="Helical" evidence="10">
    <location>
        <begin position="339"/>
        <end position="359"/>
    </location>
</feature>
<dbReference type="CDD" id="cd20070">
    <property type="entry name" value="5TM_YidC_Alb3"/>
    <property type="match status" value="1"/>
</dbReference>
<protein>
    <submittedName>
        <fullName evidence="12">YidC/Oxa1 family membrane protein insertase</fullName>
    </submittedName>
</protein>
<dbReference type="PANTHER" id="PTHR12428:SF65">
    <property type="entry name" value="CYTOCHROME C OXIDASE ASSEMBLY PROTEIN COX18, MITOCHONDRIAL"/>
    <property type="match status" value="1"/>
</dbReference>